<evidence type="ECO:0000259" key="10">
    <source>
        <dbReference type="Pfam" id="PF16363"/>
    </source>
</evidence>
<dbReference type="RefSeq" id="WP_148623563.1">
    <property type="nucleotide sequence ID" value="NZ_SDGZ01000024.1"/>
</dbReference>
<dbReference type="Pfam" id="PF16363">
    <property type="entry name" value="GDP_Man_Dehyd"/>
    <property type="match status" value="1"/>
</dbReference>
<dbReference type="Gene3D" id="3.40.50.720">
    <property type="entry name" value="NAD(P)-binding Rossmann-like Domain"/>
    <property type="match status" value="1"/>
</dbReference>
<comment type="caution">
    <text evidence="11">The sequence shown here is derived from an EMBL/GenBank/DDBJ whole genome shotgun (WGS) entry which is preliminary data.</text>
</comment>
<dbReference type="CDD" id="cd05246">
    <property type="entry name" value="dTDP_GD_SDR_e"/>
    <property type="match status" value="1"/>
</dbReference>
<protein>
    <recommendedName>
        <fullName evidence="5 8">dTDP-glucose 4,6-dehydratase</fullName>
        <ecNumber evidence="4 8">4.2.1.46</ecNumber>
    </recommendedName>
</protein>
<dbReference type="SUPFAM" id="SSF51735">
    <property type="entry name" value="NAD(P)-binding Rossmann-fold domains"/>
    <property type="match status" value="1"/>
</dbReference>
<dbReference type="InterPro" id="IPR016040">
    <property type="entry name" value="NAD(P)-bd_dom"/>
</dbReference>
<dbReference type="Proteomes" id="UP000371977">
    <property type="component" value="Unassembled WGS sequence"/>
</dbReference>
<dbReference type="EMBL" id="SDGZ01000024">
    <property type="protein sequence ID" value="TYC48089.1"/>
    <property type="molecule type" value="Genomic_DNA"/>
</dbReference>
<comment type="cofactor">
    <cofactor evidence="2 8">
        <name>NAD(+)</name>
        <dbReference type="ChEBI" id="CHEBI:57540"/>
    </cofactor>
</comment>
<dbReference type="AlphaFoldDB" id="A0A6C2C2Z6"/>
<reference evidence="11 12" key="1">
    <citation type="submission" date="2019-01" db="EMBL/GenBank/DDBJ databases">
        <title>Weissella sp. nov., a novel lactic acid bacterium isolated from animal feces.</title>
        <authorList>
            <person name="Wang L.-T."/>
        </authorList>
    </citation>
    <scope>NUCLEOTIDE SEQUENCE [LARGE SCALE GENOMIC DNA]</scope>
    <source>
        <strain evidence="11 12">8H-2</strain>
    </source>
</reference>
<dbReference type="PANTHER" id="PTHR43000">
    <property type="entry name" value="DTDP-D-GLUCOSE 4,6-DEHYDRATASE-RELATED"/>
    <property type="match status" value="1"/>
</dbReference>
<feature type="compositionally biased region" description="Polar residues" evidence="9">
    <location>
        <begin position="150"/>
        <end position="161"/>
    </location>
</feature>
<keyword evidence="6" id="KW-0520">NAD</keyword>
<evidence type="ECO:0000256" key="7">
    <source>
        <dbReference type="ARBA" id="ARBA00023239"/>
    </source>
</evidence>
<proteinExistence type="inferred from homology"/>
<evidence type="ECO:0000256" key="5">
    <source>
        <dbReference type="ARBA" id="ARBA00016977"/>
    </source>
</evidence>
<dbReference type="InterPro" id="IPR005888">
    <property type="entry name" value="dTDP_Gluc_deHydtase"/>
</dbReference>
<feature type="region of interest" description="Disordered" evidence="9">
    <location>
        <begin position="142"/>
        <end position="161"/>
    </location>
</feature>
<evidence type="ECO:0000256" key="1">
    <source>
        <dbReference type="ARBA" id="ARBA00001539"/>
    </source>
</evidence>
<evidence type="ECO:0000313" key="12">
    <source>
        <dbReference type="Proteomes" id="UP000371977"/>
    </source>
</evidence>
<dbReference type="Gene3D" id="3.90.25.10">
    <property type="entry name" value="UDP-galactose 4-epimerase, domain 1"/>
    <property type="match status" value="1"/>
</dbReference>
<feature type="domain" description="NAD(P)-binding" evidence="10">
    <location>
        <begin position="8"/>
        <end position="317"/>
    </location>
</feature>
<accession>A0A6C2C2Z6</accession>
<keyword evidence="7 8" id="KW-0456">Lyase</keyword>
<evidence type="ECO:0000256" key="6">
    <source>
        <dbReference type="ARBA" id="ARBA00023027"/>
    </source>
</evidence>
<dbReference type="GO" id="GO:0009225">
    <property type="term" value="P:nucleotide-sugar metabolic process"/>
    <property type="evidence" value="ECO:0007669"/>
    <property type="project" value="InterPro"/>
</dbReference>
<comment type="similarity">
    <text evidence="3 8">Belongs to the NAD(P)-dependent epimerase/dehydratase family. dTDP-glucose dehydratase subfamily.</text>
</comment>
<evidence type="ECO:0000256" key="9">
    <source>
        <dbReference type="SAM" id="MobiDB-lite"/>
    </source>
</evidence>
<comment type="catalytic activity">
    <reaction evidence="1 8">
        <text>dTDP-alpha-D-glucose = dTDP-4-dehydro-6-deoxy-alpha-D-glucose + H2O</text>
        <dbReference type="Rhea" id="RHEA:17221"/>
        <dbReference type="ChEBI" id="CHEBI:15377"/>
        <dbReference type="ChEBI" id="CHEBI:57477"/>
        <dbReference type="ChEBI" id="CHEBI:57649"/>
        <dbReference type="EC" id="4.2.1.46"/>
    </reaction>
</comment>
<sequence>MSMYKHILVTGGAGFIGANFVRYVVAEHPDVFVTVLDKLTYAGNEANLAGLPENRVKLVVGDIADAALVDSLMAEADAVVHYAAESHNDNSLKDPSPFVQTNLIGTYVLIEAARKYNVRFHHVSTDEVYGDLPLREDLPGHGEGVGEKFTPTTRYNPSSPYSSTKAGSDLLVRAWTRSFGLKATISNTSNNYGPYQHIEKFIPRQITNVVEGIKPKLYGNGRNVRDWIHTYDHATGVWAILEKGRMGETYLLGADGEQDNRTVLELILSTMGQSKDAFEFVQDRAGHDLRYAIDASKTRSELGWAPVFTDFEHGLKDTIDWYVANRDWWLEEKEAVEAKYAQNNQ</sequence>
<evidence type="ECO:0000256" key="3">
    <source>
        <dbReference type="ARBA" id="ARBA00008178"/>
    </source>
</evidence>
<evidence type="ECO:0000256" key="4">
    <source>
        <dbReference type="ARBA" id="ARBA00011990"/>
    </source>
</evidence>
<dbReference type="GO" id="GO:0008460">
    <property type="term" value="F:dTDP-glucose 4,6-dehydratase activity"/>
    <property type="evidence" value="ECO:0007669"/>
    <property type="project" value="UniProtKB-EC"/>
</dbReference>
<evidence type="ECO:0000256" key="8">
    <source>
        <dbReference type="RuleBase" id="RU004473"/>
    </source>
</evidence>
<gene>
    <name evidence="11" type="primary">rfbB</name>
    <name evidence="11" type="ORF">ESZ50_09965</name>
</gene>
<organism evidence="11 12">
    <name type="scientific">Weissella muntiaci</name>
    <dbReference type="NCBI Taxonomy" id="2508881"/>
    <lineage>
        <taxon>Bacteria</taxon>
        <taxon>Bacillati</taxon>
        <taxon>Bacillota</taxon>
        <taxon>Bacilli</taxon>
        <taxon>Lactobacillales</taxon>
        <taxon>Lactobacillaceae</taxon>
        <taxon>Weissella</taxon>
    </lineage>
</organism>
<evidence type="ECO:0000256" key="2">
    <source>
        <dbReference type="ARBA" id="ARBA00001911"/>
    </source>
</evidence>
<keyword evidence="12" id="KW-1185">Reference proteome</keyword>
<name>A0A6C2C2Z6_9LACO</name>
<dbReference type="NCBIfam" id="TIGR01181">
    <property type="entry name" value="dTDP_gluc_dehyt"/>
    <property type="match status" value="1"/>
</dbReference>
<dbReference type="EC" id="4.2.1.46" evidence="4 8"/>
<evidence type="ECO:0000313" key="11">
    <source>
        <dbReference type="EMBL" id="TYC48089.1"/>
    </source>
</evidence>
<dbReference type="InterPro" id="IPR036291">
    <property type="entry name" value="NAD(P)-bd_dom_sf"/>
</dbReference>
<dbReference type="OrthoDB" id="9811743at2"/>